<reference evidence="2 3" key="1">
    <citation type="submission" date="2024-09" db="EMBL/GenBank/DDBJ databases">
        <authorList>
            <person name="Sun Q."/>
            <person name="Mori K."/>
        </authorList>
    </citation>
    <scope>NUCLEOTIDE SEQUENCE [LARGE SCALE GENOMIC DNA]</scope>
    <source>
        <strain evidence="2 3">ATCC 51285</strain>
    </source>
</reference>
<dbReference type="RefSeq" id="WP_051527411.1">
    <property type="nucleotide sequence ID" value="NZ_JAUESS010000007.1"/>
</dbReference>
<keyword evidence="1" id="KW-0472">Membrane</keyword>
<keyword evidence="1" id="KW-1133">Transmembrane helix</keyword>
<evidence type="ECO:0000313" key="2">
    <source>
        <dbReference type="EMBL" id="MFB9886008.1"/>
    </source>
</evidence>
<dbReference type="EMBL" id="JBHLZN010000002">
    <property type="protein sequence ID" value="MFB9886008.1"/>
    <property type="molecule type" value="Genomic_DNA"/>
</dbReference>
<sequence length="144" mass="15789">MLAMEAWQWWILAGLVLALAELLGAAFVALALGLACGFGALAAWLDASFKVQLLSMAVAAALLIPLAIRLYRQRQQHWQSRQQAGIVGESGQHWRAQVCEYGGRLGVRVEGNFYPLGPGDWQPGEWLEVQGFDGITPRVTRVTD</sequence>
<name>A0ABV5Z9T0_9GAMM</name>
<feature type="transmembrane region" description="Helical" evidence="1">
    <location>
        <begin position="51"/>
        <end position="71"/>
    </location>
</feature>
<organism evidence="2 3">
    <name type="scientific">Balneatrix alpica</name>
    <dbReference type="NCBI Taxonomy" id="75684"/>
    <lineage>
        <taxon>Bacteria</taxon>
        <taxon>Pseudomonadati</taxon>
        <taxon>Pseudomonadota</taxon>
        <taxon>Gammaproteobacteria</taxon>
        <taxon>Oceanospirillales</taxon>
        <taxon>Balneatrichaceae</taxon>
        <taxon>Balneatrix</taxon>
    </lineage>
</organism>
<evidence type="ECO:0000313" key="3">
    <source>
        <dbReference type="Proteomes" id="UP001589628"/>
    </source>
</evidence>
<protein>
    <submittedName>
        <fullName evidence="2">NfeD family protein</fullName>
    </submittedName>
</protein>
<proteinExistence type="predicted"/>
<keyword evidence="3" id="KW-1185">Reference proteome</keyword>
<gene>
    <name evidence="2" type="ORF">ACFFLH_06275</name>
</gene>
<keyword evidence="1" id="KW-0812">Transmembrane</keyword>
<feature type="transmembrane region" description="Helical" evidence="1">
    <location>
        <begin position="12"/>
        <end position="45"/>
    </location>
</feature>
<comment type="caution">
    <text evidence="2">The sequence shown here is derived from an EMBL/GenBank/DDBJ whole genome shotgun (WGS) entry which is preliminary data.</text>
</comment>
<evidence type="ECO:0000256" key="1">
    <source>
        <dbReference type="SAM" id="Phobius"/>
    </source>
</evidence>
<dbReference type="Proteomes" id="UP001589628">
    <property type="component" value="Unassembled WGS sequence"/>
</dbReference>
<accession>A0ABV5Z9T0</accession>